<dbReference type="InterPro" id="IPR046342">
    <property type="entry name" value="CBS_dom_sf"/>
</dbReference>
<dbReference type="EMBL" id="MU128982">
    <property type="protein sequence ID" value="KAF9512761.1"/>
    <property type="molecule type" value="Genomic_DNA"/>
</dbReference>
<feature type="compositionally biased region" description="Low complexity" evidence="5">
    <location>
        <begin position="360"/>
        <end position="376"/>
    </location>
</feature>
<dbReference type="PANTHER" id="PTHR13780">
    <property type="entry name" value="AMP-ACTIVATED PROTEIN KINASE, GAMMA REGULATORY SUBUNIT"/>
    <property type="match status" value="1"/>
</dbReference>
<dbReference type="GO" id="GO:0019887">
    <property type="term" value="F:protein kinase regulator activity"/>
    <property type="evidence" value="ECO:0007669"/>
    <property type="project" value="TreeGrafter"/>
</dbReference>
<name>A0A9P6AXT6_9AGAM</name>
<feature type="domain" description="CBS" evidence="6">
    <location>
        <begin position="137"/>
        <end position="198"/>
    </location>
</feature>
<dbReference type="PROSITE" id="PS51371">
    <property type="entry name" value="CBS"/>
    <property type="match status" value="3"/>
</dbReference>
<comment type="similarity">
    <text evidence="1">Belongs to the 5'-AMP-activated protein kinase gamma subunit family.</text>
</comment>
<evidence type="ECO:0000256" key="3">
    <source>
        <dbReference type="ARBA" id="ARBA00023122"/>
    </source>
</evidence>
<dbReference type="SUPFAM" id="SSF54631">
    <property type="entry name" value="CBS-domain pair"/>
    <property type="match status" value="2"/>
</dbReference>
<evidence type="ECO:0000259" key="6">
    <source>
        <dbReference type="PROSITE" id="PS51371"/>
    </source>
</evidence>
<dbReference type="CDD" id="cd04641">
    <property type="entry name" value="CBS_euAMPK_gamma-like_repeat2"/>
    <property type="match status" value="1"/>
</dbReference>
<dbReference type="OrthoDB" id="286637at2759"/>
<reference evidence="7" key="1">
    <citation type="journal article" date="2020" name="Nat. Commun.">
        <title>Large-scale genome sequencing of mycorrhizal fungi provides insights into the early evolution of symbiotic traits.</title>
        <authorList>
            <person name="Miyauchi S."/>
            <person name="Kiss E."/>
            <person name="Kuo A."/>
            <person name="Drula E."/>
            <person name="Kohler A."/>
            <person name="Sanchez-Garcia M."/>
            <person name="Morin E."/>
            <person name="Andreopoulos B."/>
            <person name="Barry K.W."/>
            <person name="Bonito G."/>
            <person name="Buee M."/>
            <person name="Carver A."/>
            <person name="Chen C."/>
            <person name="Cichocki N."/>
            <person name="Clum A."/>
            <person name="Culley D."/>
            <person name="Crous P.W."/>
            <person name="Fauchery L."/>
            <person name="Girlanda M."/>
            <person name="Hayes R.D."/>
            <person name="Keri Z."/>
            <person name="LaButti K."/>
            <person name="Lipzen A."/>
            <person name="Lombard V."/>
            <person name="Magnuson J."/>
            <person name="Maillard F."/>
            <person name="Murat C."/>
            <person name="Nolan M."/>
            <person name="Ohm R.A."/>
            <person name="Pangilinan J."/>
            <person name="Pereira M.F."/>
            <person name="Perotto S."/>
            <person name="Peter M."/>
            <person name="Pfister S."/>
            <person name="Riley R."/>
            <person name="Sitrit Y."/>
            <person name="Stielow J.B."/>
            <person name="Szollosi G."/>
            <person name="Zifcakova L."/>
            <person name="Stursova M."/>
            <person name="Spatafora J.W."/>
            <person name="Tedersoo L."/>
            <person name="Vaario L.M."/>
            <person name="Yamada A."/>
            <person name="Yan M."/>
            <person name="Wang P."/>
            <person name="Xu J."/>
            <person name="Bruns T."/>
            <person name="Baldrian P."/>
            <person name="Vilgalys R."/>
            <person name="Dunand C."/>
            <person name="Henrissat B."/>
            <person name="Grigoriev I.V."/>
            <person name="Hibbett D."/>
            <person name="Nagy L.G."/>
            <person name="Martin F.M."/>
        </authorList>
    </citation>
    <scope>NUCLEOTIDE SEQUENCE</scope>
    <source>
        <strain evidence="7">UP504</strain>
    </source>
</reference>
<evidence type="ECO:0000256" key="4">
    <source>
        <dbReference type="PROSITE-ProRule" id="PRU00703"/>
    </source>
</evidence>
<accession>A0A9P6AXT6</accession>
<dbReference type="GO" id="GO:0005634">
    <property type="term" value="C:nucleus"/>
    <property type="evidence" value="ECO:0007669"/>
    <property type="project" value="TreeGrafter"/>
</dbReference>
<proteinExistence type="inferred from homology"/>
<evidence type="ECO:0000313" key="8">
    <source>
        <dbReference type="Proteomes" id="UP000886523"/>
    </source>
</evidence>
<keyword evidence="8" id="KW-1185">Reference proteome</keyword>
<dbReference type="InterPro" id="IPR000644">
    <property type="entry name" value="CBS_dom"/>
</dbReference>
<dbReference type="Proteomes" id="UP000886523">
    <property type="component" value="Unassembled WGS sequence"/>
</dbReference>
<evidence type="ECO:0000256" key="2">
    <source>
        <dbReference type="ARBA" id="ARBA00022737"/>
    </source>
</evidence>
<feature type="region of interest" description="Disordered" evidence="5">
    <location>
        <begin position="1"/>
        <end position="25"/>
    </location>
</feature>
<evidence type="ECO:0000256" key="1">
    <source>
        <dbReference type="ARBA" id="ARBA00006750"/>
    </source>
</evidence>
<comment type="caution">
    <text evidence="7">The sequence shown here is derived from an EMBL/GenBank/DDBJ whole genome shotgun (WGS) entry which is preliminary data.</text>
</comment>
<keyword evidence="3 4" id="KW-0129">CBS domain</keyword>
<feature type="domain" description="CBS" evidence="6">
    <location>
        <begin position="219"/>
        <end position="281"/>
    </location>
</feature>
<dbReference type="InterPro" id="IPR050511">
    <property type="entry name" value="AMPK_gamma/SDS23_families"/>
</dbReference>
<sequence length="389" mass="42889">MDPKVHRKPSAGRRRRAGSHIAPAQTQESHDAALHSIRAFLRGRSSYDIFPVSFRTIVLDNKLEVKKALNALLASSVVSAPLWNGDTARFAGMFTVQDIIHLIQYYYQHSSYDTVGHDVEQFRLESLRDIERELNVPTPPLISIHPMKPLWEACELLISTHARRLPLLDTQPTGEEVILSVLTQYRALKAIATNVREITHLHLSLRSLGIGTYISPIEGNPFHPIATATLDTTVFDVVHVFSRLGISAVPIIDEEGIVVNLYETVDVITLVRLGVYQNLDLTIASALKQRPHDFPGVITCTPQDTLASLLMLIKQRRVHRLVVVEGEGGRKGRLVGIITLSDILHYIIGTDSTRMNGTRSSAGTSATATTASSSNSHLEVPPMDGTRGS</sequence>
<feature type="domain" description="CBS" evidence="6">
    <location>
        <begin position="293"/>
        <end position="353"/>
    </location>
</feature>
<dbReference type="GO" id="GO:0031588">
    <property type="term" value="C:nucleotide-activated protein kinase complex"/>
    <property type="evidence" value="ECO:0007669"/>
    <property type="project" value="TreeGrafter"/>
</dbReference>
<feature type="region of interest" description="Disordered" evidence="5">
    <location>
        <begin position="355"/>
        <end position="389"/>
    </location>
</feature>
<dbReference type="GO" id="GO:0016208">
    <property type="term" value="F:AMP binding"/>
    <property type="evidence" value="ECO:0007669"/>
    <property type="project" value="TreeGrafter"/>
</dbReference>
<dbReference type="PANTHER" id="PTHR13780:SF35">
    <property type="entry name" value="LD22662P"/>
    <property type="match status" value="1"/>
</dbReference>
<dbReference type="SMART" id="SM00116">
    <property type="entry name" value="CBS"/>
    <property type="match status" value="4"/>
</dbReference>
<protein>
    <recommendedName>
        <fullName evidence="6">CBS domain-containing protein</fullName>
    </recommendedName>
</protein>
<dbReference type="Pfam" id="PF00571">
    <property type="entry name" value="CBS"/>
    <property type="match status" value="3"/>
</dbReference>
<dbReference type="Gene3D" id="3.10.580.10">
    <property type="entry name" value="CBS-domain"/>
    <property type="match status" value="2"/>
</dbReference>
<keyword evidence="2" id="KW-0677">Repeat</keyword>
<dbReference type="GO" id="GO:0005737">
    <property type="term" value="C:cytoplasm"/>
    <property type="evidence" value="ECO:0007669"/>
    <property type="project" value="TreeGrafter"/>
</dbReference>
<gene>
    <name evidence="7" type="ORF">BS47DRAFT_1330092</name>
</gene>
<organism evidence="7 8">
    <name type="scientific">Hydnum rufescens UP504</name>
    <dbReference type="NCBI Taxonomy" id="1448309"/>
    <lineage>
        <taxon>Eukaryota</taxon>
        <taxon>Fungi</taxon>
        <taxon>Dikarya</taxon>
        <taxon>Basidiomycota</taxon>
        <taxon>Agaricomycotina</taxon>
        <taxon>Agaricomycetes</taxon>
        <taxon>Cantharellales</taxon>
        <taxon>Hydnaceae</taxon>
        <taxon>Hydnum</taxon>
    </lineage>
</organism>
<evidence type="ECO:0000313" key="7">
    <source>
        <dbReference type="EMBL" id="KAF9512761.1"/>
    </source>
</evidence>
<dbReference type="AlphaFoldDB" id="A0A9P6AXT6"/>
<dbReference type="GO" id="GO:0019901">
    <property type="term" value="F:protein kinase binding"/>
    <property type="evidence" value="ECO:0007669"/>
    <property type="project" value="TreeGrafter"/>
</dbReference>
<feature type="compositionally biased region" description="Basic residues" evidence="5">
    <location>
        <begin position="1"/>
        <end position="18"/>
    </location>
</feature>
<evidence type="ECO:0000256" key="5">
    <source>
        <dbReference type="SAM" id="MobiDB-lite"/>
    </source>
</evidence>
<dbReference type="CDD" id="cd04618">
    <property type="entry name" value="CBS_euAMPK_gamma-like_repeat1"/>
    <property type="match status" value="1"/>
</dbReference>